<feature type="compositionally biased region" description="Low complexity" evidence="1">
    <location>
        <begin position="596"/>
        <end position="620"/>
    </location>
</feature>
<name>A0A438E5X6_VITVI</name>
<accession>A0A438E5X6</accession>
<feature type="compositionally biased region" description="Polar residues" evidence="1">
    <location>
        <begin position="310"/>
        <end position="329"/>
    </location>
</feature>
<evidence type="ECO:0000313" key="3">
    <source>
        <dbReference type="Proteomes" id="UP000288805"/>
    </source>
</evidence>
<protein>
    <submittedName>
        <fullName evidence="2">E4 SUMO-protein ligase PIAL2</fullName>
    </submittedName>
</protein>
<feature type="region of interest" description="Disordered" evidence="1">
    <location>
        <begin position="672"/>
        <end position="694"/>
    </location>
</feature>
<evidence type="ECO:0000256" key="1">
    <source>
        <dbReference type="SAM" id="MobiDB-lite"/>
    </source>
</evidence>
<dbReference type="GO" id="GO:0016874">
    <property type="term" value="F:ligase activity"/>
    <property type="evidence" value="ECO:0007669"/>
    <property type="project" value="UniProtKB-KW"/>
</dbReference>
<feature type="region of interest" description="Disordered" evidence="1">
    <location>
        <begin position="305"/>
        <end position="329"/>
    </location>
</feature>
<sequence length="870" mass="94907">MNACKVGWFTEKDTEELLTLVNEIGSNFCNLGDNNTEPISFHPTISKIMTRFYPRMEMGQILASREVKRLFVAQTDNIETSSCIITPPQVNFLLNGKGVERRTNVFMDSGPQIPTNVTPMLKYGTNLLQAVGQFNGHYILAIAFMAVISSPDNPVLQDYVQPAVSMLHSDNEIVEGPSRISLNCPISIPRSLSALRRVHSSWRVAMRCLNMHEAHLMLATINNHSCGHVGGSFYRHLQPQGLKLLAIMAKDASGIYRTRIKVPVKGHSCKHLQVLKEVGENVADVIISADGSWKAILESNDHVDQPRVGTLNSQQKGPDLQGSTSFSNASPNVWDLTEGDDEMNAFDACEIEDRKPFQSNIQGHSITTKQTMAPELNNATEVNQNAISRVQDGFCSGILLSTYGSSTHSARSDAQFIGGTSQPSPANFLLPPVLTDAISPALNRGTEDIRGNTHLTTSTLHDQLPIPDSLQLQQAQFGHSIVSNEYGRFPTIPRHITRTPIAVQALPAQTQTSGPHHRSRTTLISMVPNGPNTVGSDMERPQQFSRSIFNPVQISDISASALQHHSMSQNWNQQVAGHPTTSQRPGPGAYRTSSGLPTEPQTLQQQQSPQARTHSNLLRSSAHHHSRSQVQQGGAQGRATHAVGTGISQNAQPMVAAQRAAQMTRMPLPVQNQTSRTGSAFPVNANGGRSTAGEQRGNIEGMVQAVSRPESLVDLASEQNWRPTGLMRGSLVGRAYNSALNQLVIQPTQPTQSTRPPTPITSPPPGFPPHLQALLTNIRTPLVPQAPNYPMTQPASTTGGSVFFLRGLWGCIDIDLWSCGWMGVHLVRLYILWPILYPTVACKAVTLEPVIYFGFGSFTRGRYLDDTAGV</sequence>
<reference evidence="2 3" key="1">
    <citation type="journal article" date="2018" name="PLoS Genet.">
        <title>Population sequencing reveals clonal diversity and ancestral inbreeding in the grapevine cultivar Chardonnay.</title>
        <authorList>
            <person name="Roach M.J."/>
            <person name="Johnson D.L."/>
            <person name="Bohlmann J."/>
            <person name="van Vuuren H.J."/>
            <person name="Jones S.J."/>
            <person name="Pretorius I.S."/>
            <person name="Schmidt S.A."/>
            <person name="Borneman A.R."/>
        </authorList>
    </citation>
    <scope>NUCLEOTIDE SEQUENCE [LARGE SCALE GENOMIC DNA]</scope>
    <source>
        <strain evidence="3">cv. Chardonnay</strain>
        <tissue evidence="2">Leaf</tissue>
    </source>
</reference>
<comment type="caution">
    <text evidence="2">The sequence shown here is derived from an EMBL/GenBank/DDBJ whole genome shotgun (WGS) entry which is preliminary data.</text>
</comment>
<feature type="region of interest" description="Disordered" evidence="1">
    <location>
        <begin position="563"/>
        <end position="641"/>
    </location>
</feature>
<dbReference type="Proteomes" id="UP000288805">
    <property type="component" value="Unassembled WGS sequence"/>
</dbReference>
<evidence type="ECO:0000313" key="2">
    <source>
        <dbReference type="EMBL" id="RVW43073.1"/>
    </source>
</evidence>
<dbReference type="PANTHER" id="PTHR10782:SF4">
    <property type="entry name" value="TONALLI, ISOFORM E"/>
    <property type="match status" value="1"/>
</dbReference>
<keyword evidence="2" id="KW-0436">Ligase</keyword>
<dbReference type="EMBL" id="QGNW01001387">
    <property type="protein sequence ID" value="RVW43073.1"/>
    <property type="molecule type" value="Genomic_DNA"/>
</dbReference>
<dbReference type="GO" id="GO:0019787">
    <property type="term" value="F:ubiquitin-like protein transferase activity"/>
    <property type="evidence" value="ECO:0007669"/>
    <property type="project" value="UniProtKB-ARBA"/>
</dbReference>
<feature type="compositionally biased region" description="Polar residues" evidence="1">
    <location>
        <begin position="563"/>
        <end position="584"/>
    </location>
</feature>
<dbReference type="PANTHER" id="PTHR10782">
    <property type="entry name" value="ZINC FINGER MIZ DOMAIN-CONTAINING PROTEIN"/>
    <property type="match status" value="1"/>
</dbReference>
<dbReference type="AlphaFoldDB" id="A0A438E5X6"/>
<proteinExistence type="predicted"/>
<gene>
    <name evidence="2" type="primary">PIAL2_3</name>
    <name evidence="2" type="ORF">CK203_086621</name>
</gene>
<organism evidence="2 3">
    <name type="scientific">Vitis vinifera</name>
    <name type="common">Grape</name>
    <dbReference type="NCBI Taxonomy" id="29760"/>
    <lineage>
        <taxon>Eukaryota</taxon>
        <taxon>Viridiplantae</taxon>
        <taxon>Streptophyta</taxon>
        <taxon>Embryophyta</taxon>
        <taxon>Tracheophyta</taxon>
        <taxon>Spermatophyta</taxon>
        <taxon>Magnoliopsida</taxon>
        <taxon>eudicotyledons</taxon>
        <taxon>Gunneridae</taxon>
        <taxon>Pentapetalae</taxon>
        <taxon>rosids</taxon>
        <taxon>Vitales</taxon>
        <taxon>Vitaceae</taxon>
        <taxon>Viteae</taxon>
        <taxon>Vitis</taxon>
    </lineage>
</organism>